<accession>A0A4P7QFV7</accession>
<dbReference type="Gene3D" id="3.40.190.290">
    <property type="match status" value="1"/>
</dbReference>
<dbReference type="Gene3D" id="1.10.10.10">
    <property type="entry name" value="Winged helix-like DNA-binding domain superfamily/Winged helix DNA-binding domain"/>
    <property type="match status" value="1"/>
</dbReference>
<dbReference type="Proteomes" id="UP000296352">
    <property type="component" value="Chromosome"/>
</dbReference>
<dbReference type="InterPro" id="IPR036388">
    <property type="entry name" value="WH-like_DNA-bd_sf"/>
</dbReference>
<evidence type="ECO:0000256" key="3">
    <source>
        <dbReference type="ARBA" id="ARBA00023125"/>
    </source>
</evidence>
<keyword evidence="5" id="KW-0804">Transcription</keyword>
<dbReference type="Pfam" id="PF00126">
    <property type="entry name" value="HTH_1"/>
    <property type="match status" value="1"/>
</dbReference>
<dbReference type="SUPFAM" id="SSF46785">
    <property type="entry name" value="Winged helix' DNA-binding domain"/>
    <property type="match status" value="1"/>
</dbReference>
<evidence type="ECO:0000256" key="4">
    <source>
        <dbReference type="ARBA" id="ARBA00023159"/>
    </source>
</evidence>
<evidence type="ECO:0000256" key="2">
    <source>
        <dbReference type="ARBA" id="ARBA00023015"/>
    </source>
</evidence>
<dbReference type="PANTHER" id="PTHR30579">
    <property type="entry name" value="TRANSCRIPTIONAL REGULATOR"/>
    <property type="match status" value="1"/>
</dbReference>
<protein>
    <submittedName>
        <fullName evidence="7">Putative HTH-type transcriptional regulator</fullName>
    </submittedName>
</protein>
<evidence type="ECO:0000256" key="5">
    <source>
        <dbReference type="ARBA" id="ARBA00023163"/>
    </source>
</evidence>
<keyword evidence="8" id="KW-1185">Reference proteome</keyword>
<evidence type="ECO:0000313" key="8">
    <source>
        <dbReference type="Proteomes" id="UP000296352"/>
    </source>
</evidence>
<sequence>MNPVHLETLLAIVDEGSFEDASAVLGISPSAVSQRIKALESQAGRVLLRRANPVTATHAGEILVQAARRIALVQAETDARLRDRMARVPLEVAVNSDSLSTWFTPVIWDMARQGMAALRIRIEDEARTLSMLRRGDVLGAVTREAKAVSGCESTYLGTVSYWAVASPELAGRYALEEPVATGATRGVDWHSIPAIMYGPYDQVLADAMSERLIDSVHMRNRTSSIPSSDGYLEAVRAGLGWGLVIEQQARDLLESGELVQLDDRRLDIPLYWQRWRLESQLLEDLTHSVQAAAAQALAPGA</sequence>
<dbReference type="InterPro" id="IPR017685">
    <property type="entry name" value="ArgP"/>
</dbReference>
<keyword evidence="3" id="KW-0238">DNA-binding</keyword>
<dbReference type="InterPro" id="IPR036390">
    <property type="entry name" value="WH_DNA-bd_sf"/>
</dbReference>
<name>A0A4P7QFV7_9CORY</name>
<proteinExistence type="inferred from homology"/>
<dbReference type="InterPro" id="IPR000847">
    <property type="entry name" value="LysR_HTH_N"/>
</dbReference>
<dbReference type="PROSITE" id="PS50931">
    <property type="entry name" value="HTH_LYSR"/>
    <property type="match status" value="1"/>
</dbReference>
<gene>
    <name evidence="7" type="ORF">CENDO_05005</name>
</gene>
<dbReference type="KEGG" id="cee:CENDO_05005"/>
<dbReference type="NCBIfam" id="NF002964">
    <property type="entry name" value="PRK03635.1"/>
    <property type="match status" value="1"/>
</dbReference>
<comment type="similarity">
    <text evidence="1">Belongs to the LysR transcriptional regulatory family.</text>
</comment>
<dbReference type="SUPFAM" id="SSF53850">
    <property type="entry name" value="Periplasmic binding protein-like II"/>
    <property type="match status" value="1"/>
</dbReference>
<dbReference type="GO" id="GO:0003700">
    <property type="term" value="F:DNA-binding transcription factor activity"/>
    <property type="evidence" value="ECO:0007669"/>
    <property type="project" value="InterPro"/>
</dbReference>
<dbReference type="OrthoDB" id="3252676at2"/>
<evidence type="ECO:0000256" key="1">
    <source>
        <dbReference type="ARBA" id="ARBA00009437"/>
    </source>
</evidence>
<dbReference type="Pfam" id="PF03466">
    <property type="entry name" value="LysR_substrate"/>
    <property type="match status" value="1"/>
</dbReference>
<dbReference type="AlphaFoldDB" id="A0A4P7QFV7"/>
<dbReference type="InterPro" id="IPR005119">
    <property type="entry name" value="LysR_subst-bd"/>
</dbReference>
<dbReference type="PANTHER" id="PTHR30579:SF2">
    <property type="entry name" value="HTH-TYPE TRANSCRIPTIONAL REGULATOR ARGP"/>
    <property type="match status" value="1"/>
</dbReference>
<evidence type="ECO:0000259" key="6">
    <source>
        <dbReference type="PROSITE" id="PS50931"/>
    </source>
</evidence>
<feature type="domain" description="HTH lysR-type" evidence="6">
    <location>
        <begin position="1"/>
        <end position="57"/>
    </location>
</feature>
<reference evidence="7 8" key="1">
    <citation type="submission" date="2019-04" db="EMBL/GenBank/DDBJ databases">
        <title>Corynebacterium endometrii sp. nov., isolated from the uterus of a cow with endometritis.</title>
        <authorList>
            <person name="Ballas P."/>
            <person name="Ruckert C."/>
            <person name="Wagener K."/>
            <person name="Drillich M."/>
            <person name="Kaempfer P."/>
            <person name="Busse H.-J."/>
            <person name="Ehling-Schulz M."/>
        </authorList>
    </citation>
    <scope>NUCLEOTIDE SEQUENCE [LARGE SCALE GENOMIC DNA]</scope>
    <source>
        <strain evidence="7 8">LMM-1653</strain>
    </source>
</reference>
<dbReference type="EMBL" id="CP039247">
    <property type="protein sequence ID" value="QCB28290.1"/>
    <property type="molecule type" value="Genomic_DNA"/>
</dbReference>
<dbReference type="InterPro" id="IPR050176">
    <property type="entry name" value="LTTR"/>
</dbReference>
<dbReference type="GO" id="GO:0003677">
    <property type="term" value="F:DNA binding"/>
    <property type="evidence" value="ECO:0007669"/>
    <property type="project" value="UniProtKB-KW"/>
</dbReference>
<evidence type="ECO:0000313" key="7">
    <source>
        <dbReference type="EMBL" id="QCB28290.1"/>
    </source>
</evidence>
<organism evidence="7 8">
    <name type="scientific">Corynebacterium endometrii</name>
    <dbReference type="NCBI Taxonomy" id="2488819"/>
    <lineage>
        <taxon>Bacteria</taxon>
        <taxon>Bacillati</taxon>
        <taxon>Actinomycetota</taxon>
        <taxon>Actinomycetes</taxon>
        <taxon>Mycobacteriales</taxon>
        <taxon>Corynebacteriaceae</taxon>
        <taxon>Corynebacterium</taxon>
    </lineage>
</organism>
<keyword evidence="4" id="KW-0010">Activator</keyword>
<dbReference type="RefSeq" id="WP_136141049.1">
    <property type="nucleotide sequence ID" value="NZ_CP039247.1"/>
</dbReference>
<keyword evidence="2" id="KW-0805">Transcription regulation</keyword>
<dbReference type="NCBIfam" id="TIGR03298">
    <property type="entry name" value="argP"/>
    <property type="match status" value="1"/>
</dbReference>